<comment type="caution">
    <text evidence="1">The sequence shown here is derived from an EMBL/GenBank/DDBJ whole genome shotgun (WGS) entry which is preliminary data.</text>
</comment>
<dbReference type="OrthoDB" id="3292027at2"/>
<dbReference type="EMBL" id="RJKE01000001">
    <property type="protein sequence ID" value="ROO89523.1"/>
    <property type="molecule type" value="Genomic_DNA"/>
</dbReference>
<proteinExistence type="predicted"/>
<sequence length="368" mass="39264">MSTYVVYYRSHLPSAHLGSLRASWAGWTAEDDELGDGWRSAEFGGAPDAPADAVQRVSEETRWPALILAINAEAEVIVAFAHNPARGVTFPIYCGSEQAGRLGLTISEDDVDLGFREAVRWSEAAGLPASSAMLASVGYTFETDVHKLGAALLAGLGLPGYAGKDILEDSRIKAEIVLSPVLLARSPVPLRDLACARPWPGGLGGDEMGFKDGWRAACPVDWPRGDAIDHALAAFANETRGPTMLGLLADHGFGAFFATYRPGHHFEFHLGLDAAHEAGHLWGAANDENHPEVVRWAAAAGLRPDPQVLDIALHRRGGPGEEHALTLALFKGLGVPGTGRVDPHWDGTDQESGGRSRWGLSVTFEIGF</sequence>
<dbReference type="Proteomes" id="UP000272400">
    <property type="component" value="Unassembled WGS sequence"/>
</dbReference>
<evidence type="ECO:0000313" key="1">
    <source>
        <dbReference type="EMBL" id="ROO89523.1"/>
    </source>
</evidence>
<dbReference type="AlphaFoldDB" id="A0A3N1D7K7"/>
<name>A0A3N1D7K7_9ACTN</name>
<accession>A0A3N1D7K7</accession>
<organism evidence="1 2">
    <name type="scientific">Actinocorallia herbida</name>
    <dbReference type="NCBI Taxonomy" id="58109"/>
    <lineage>
        <taxon>Bacteria</taxon>
        <taxon>Bacillati</taxon>
        <taxon>Actinomycetota</taxon>
        <taxon>Actinomycetes</taxon>
        <taxon>Streptosporangiales</taxon>
        <taxon>Thermomonosporaceae</taxon>
        <taxon>Actinocorallia</taxon>
    </lineage>
</organism>
<protein>
    <submittedName>
        <fullName evidence="1">Uncharacterized protein</fullName>
    </submittedName>
</protein>
<gene>
    <name evidence="1" type="ORF">EDD29_7220</name>
</gene>
<evidence type="ECO:0000313" key="2">
    <source>
        <dbReference type="Proteomes" id="UP000272400"/>
    </source>
</evidence>
<dbReference type="RefSeq" id="WP_123668606.1">
    <property type="nucleotide sequence ID" value="NZ_RJKE01000001.1"/>
</dbReference>
<keyword evidence="2" id="KW-1185">Reference proteome</keyword>
<reference evidence="1 2" key="1">
    <citation type="submission" date="2018-11" db="EMBL/GenBank/DDBJ databases">
        <title>Sequencing the genomes of 1000 actinobacteria strains.</title>
        <authorList>
            <person name="Klenk H.-P."/>
        </authorList>
    </citation>
    <scope>NUCLEOTIDE SEQUENCE [LARGE SCALE GENOMIC DNA]</scope>
    <source>
        <strain evidence="1 2">DSM 44254</strain>
    </source>
</reference>